<evidence type="ECO:0000256" key="2">
    <source>
        <dbReference type="ARBA" id="ARBA00022741"/>
    </source>
</evidence>
<dbReference type="SUPFAM" id="SSF52540">
    <property type="entry name" value="P-loop containing nucleoside triphosphate hydrolases"/>
    <property type="match status" value="1"/>
</dbReference>
<evidence type="ECO:0000256" key="1">
    <source>
        <dbReference type="ARBA" id="ARBA00022448"/>
    </source>
</evidence>
<dbReference type="InterPro" id="IPR003439">
    <property type="entry name" value="ABC_transporter-like_ATP-bd"/>
</dbReference>
<dbReference type="InterPro" id="IPR003593">
    <property type="entry name" value="AAA+_ATPase"/>
</dbReference>
<dbReference type="PANTHER" id="PTHR43776">
    <property type="entry name" value="TRANSPORT ATP-BINDING PROTEIN"/>
    <property type="match status" value="1"/>
</dbReference>
<dbReference type="Proteomes" id="UP001183817">
    <property type="component" value="Unassembled WGS sequence"/>
</dbReference>
<comment type="caution">
    <text evidence="5">The sequence shown here is derived from an EMBL/GenBank/DDBJ whole genome shotgun (WGS) entry which is preliminary data.</text>
</comment>
<gene>
    <name evidence="5" type="ORF">J2S64_001321</name>
</gene>
<evidence type="ECO:0000256" key="3">
    <source>
        <dbReference type="ARBA" id="ARBA00022840"/>
    </source>
</evidence>
<accession>A0ABU2BGB5</accession>
<proteinExistence type="predicted"/>
<dbReference type="EMBL" id="JAVDYI010000001">
    <property type="protein sequence ID" value="MDR7357630.1"/>
    <property type="molecule type" value="Genomic_DNA"/>
</dbReference>
<dbReference type="SMART" id="SM00382">
    <property type="entry name" value="AAA"/>
    <property type="match status" value="1"/>
</dbReference>
<reference evidence="5 6" key="1">
    <citation type="submission" date="2023-07" db="EMBL/GenBank/DDBJ databases">
        <title>Sequencing the genomes of 1000 actinobacteria strains.</title>
        <authorList>
            <person name="Klenk H.-P."/>
        </authorList>
    </citation>
    <scope>NUCLEOTIDE SEQUENCE [LARGE SCALE GENOMIC DNA]</scope>
    <source>
        <strain evidence="5 6">DSM 20167</strain>
    </source>
</reference>
<dbReference type="Pfam" id="PF00005">
    <property type="entry name" value="ABC_tran"/>
    <property type="match status" value="1"/>
</dbReference>
<protein>
    <submittedName>
        <fullName evidence="5">Peptide/nickel transport system ATP-binding protein</fullName>
    </submittedName>
</protein>
<dbReference type="PROSITE" id="PS50893">
    <property type="entry name" value="ABC_TRANSPORTER_2"/>
    <property type="match status" value="1"/>
</dbReference>
<keyword evidence="1" id="KW-0813">Transport</keyword>
<dbReference type="Gene3D" id="3.40.50.300">
    <property type="entry name" value="P-loop containing nucleotide triphosphate hydrolases"/>
    <property type="match status" value="1"/>
</dbReference>
<dbReference type="InterPro" id="IPR027417">
    <property type="entry name" value="P-loop_NTPase"/>
</dbReference>
<dbReference type="GO" id="GO:0005524">
    <property type="term" value="F:ATP binding"/>
    <property type="evidence" value="ECO:0007669"/>
    <property type="project" value="UniProtKB-KW"/>
</dbReference>
<feature type="domain" description="ABC transporter" evidence="4">
    <location>
        <begin position="5"/>
        <end position="250"/>
    </location>
</feature>
<evidence type="ECO:0000313" key="5">
    <source>
        <dbReference type="EMBL" id="MDR7357630.1"/>
    </source>
</evidence>
<keyword evidence="3 5" id="KW-0067">ATP-binding</keyword>
<dbReference type="RefSeq" id="WP_302262853.1">
    <property type="nucleotide sequence ID" value="NZ_BAAAWO010000001.1"/>
</dbReference>
<name>A0ABU2BGB5_9MICC</name>
<sequence length="263" mass="28605">MTARLRALDLVHGYPGRWPRSRQGHRALRGINLGIEAGQAVGLVGSSGSGKSTLVRCLLALEKVDSGSVQFNDNPLVPGPVSSLRWYRRFVQYVPQNPAGSLDPRMSVQQLMLEPLRQLRIQGEHRQMIHRALERVELDPGLLGRKPAELSGGQNQRVAIARALVPGPSILLADEPVSGLDLPLRDAVLGLLEKLVRQDGMGLLFVSHDLSAVSRLCSRTVVLESGRIVEEGDTLDMFHTARHPATRELLAAIPQLGTRTGAA</sequence>
<keyword evidence="2" id="KW-0547">Nucleotide-binding</keyword>
<keyword evidence="6" id="KW-1185">Reference proteome</keyword>
<dbReference type="InterPro" id="IPR050319">
    <property type="entry name" value="ABC_transp_ATP-bind"/>
</dbReference>
<dbReference type="CDD" id="cd03257">
    <property type="entry name" value="ABC_NikE_OppD_transporters"/>
    <property type="match status" value="1"/>
</dbReference>
<evidence type="ECO:0000313" key="6">
    <source>
        <dbReference type="Proteomes" id="UP001183817"/>
    </source>
</evidence>
<evidence type="ECO:0000259" key="4">
    <source>
        <dbReference type="PROSITE" id="PS50893"/>
    </source>
</evidence>
<organism evidence="5 6">
    <name type="scientific">Paeniglutamicibacter sulfureus</name>
    <dbReference type="NCBI Taxonomy" id="43666"/>
    <lineage>
        <taxon>Bacteria</taxon>
        <taxon>Bacillati</taxon>
        <taxon>Actinomycetota</taxon>
        <taxon>Actinomycetes</taxon>
        <taxon>Micrococcales</taxon>
        <taxon>Micrococcaceae</taxon>
        <taxon>Paeniglutamicibacter</taxon>
    </lineage>
</organism>